<proteinExistence type="predicted"/>
<feature type="region of interest" description="Disordered" evidence="1">
    <location>
        <begin position="198"/>
        <end position="300"/>
    </location>
</feature>
<evidence type="ECO:0000256" key="1">
    <source>
        <dbReference type="SAM" id="MobiDB-lite"/>
    </source>
</evidence>
<feature type="region of interest" description="Disordered" evidence="1">
    <location>
        <begin position="1"/>
        <end position="72"/>
    </location>
</feature>
<name>A0A6A3B3Z2_HIBSY</name>
<reference evidence="2" key="1">
    <citation type="submission" date="2019-09" db="EMBL/GenBank/DDBJ databases">
        <title>Draft genome information of white flower Hibiscus syriacus.</title>
        <authorList>
            <person name="Kim Y.-M."/>
        </authorList>
    </citation>
    <scope>NUCLEOTIDE SEQUENCE [LARGE SCALE GENOMIC DNA]</scope>
    <source>
        <strain evidence="2">YM2019G1</strain>
    </source>
</reference>
<accession>A0A6A3B3Z2</accession>
<dbReference type="EMBL" id="VEPZ02000917">
    <property type="protein sequence ID" value="KAE8711271.1"/>
    <property type="molecule type" value="Genomic_DNA"/>
</dbReference>
<organism evidence="2 3">
    <name type="scientific">Hibiscus syriacus</name>
    <name type="common">Rose of Sharon</name>
    <dbReference type="NCBI Taxonomy" id="106335"/>
    <lineage>
        <taxon>Eukaryota</taxon>
        <taxon>Viridiplantae</taxon>
        <taxon>Streptophyta</taxon>
        <taxon>Embryophyta</taxon>
        <taxon>Tracheophyta</taxon>
        <taxon>Spermatophyta</taxon>
        <taxon>Magnoliopsida</taxon>
        <taxon>eudicotyledons</taxon>
        <taxon>Gunneridae</taxon>
        <taxon>Pentapetalae</taxon>
        <taxon>rosids</taxon>
        <taxon>malvids</taxon>
        <taxon>Malvales</taxon>
        <taxon>Malvaceae</taxon>
        <taxon>Malvoideae</taxon>
        <taxon>Hibiscus</taxon>
    </lineage>
</organism>
<feature type="compositionally biased region" description="Basic and acidic residues" evidence="1">
    <location>
        <begin position="200"/>
        <end position="219"/>
    </location>
</feature>
<evidence type="ECO:0000313" key="3">
    <source>
        <dbReference type="Proteomes" id="UP000436088"/>
    </source>
</evidence>
<keyword evidence="3" id="KW-1185">Reference proteome</keyword>
<feature type="compositionally biased region" description="Basic and acidic residues" evidence="1">
    <location>
        <begin position="21"/>
        <end position="31"/>
    </location>
</feature>
<dbReference type="AlphaFoldDB" id="A0A6A3B3Z2"/>
<sequence length="748" mass="84720">MGNPNDKENDTELSPGFSDARGGRLPDDSSHGKSNNQDLFRKEDTMGRTTCGEETKETAEIGKTDSKSNEHCKTSDVCMEDYTENLSQKRRQDIAESINDKTKAGRKSYADMVAGSSKTGGVANMMIDDEGDFVLNEEDCIIDKYGDYSTLKFSERIHNLIDRNMEKSVIVRPLVQPWSRSFSTIEKHPSHVIVWDEEAREERLNTPQNKKETTSEKSKQQGTGKQAGTYQQKGKERYVVSPNKTHVESEQSGKQNNTVMSQGKQTNSTPLGNQGNSNETQSRKTLEETLGTDNQKGRKIQGKTLGEITIIPTMEGITPEVEIHVPKLSEGKHEAVSMIEESIKKRGENKNKLKHGNGGPTRRRKGTIRGGMWTKKKQEPKAPDKPNLQEWIDLMNKELNELTISPDVVSRIGTGELEKIKEGTNVEDFQSGRTDMNGGICILWGENVEIEIIQISNQFVHGRGRMIGNKNWEMFTAIYTSPRVEKRRLLWDKLRLLDPGNNASWILGGDFNAILRLEERKVGAPREVFGHIGNKKKRIMEKLCGIEKSLNRAHSDFLLDLEKNLKAELDSVLEQESLWFQKERNKWIFQGGKNTIFFHTSTMHRREKNMVTALKNPDGTWCTNQDQLKEMVINFYKKVFTSSGVDGYAYEIRDIFPKIDARRLKTLIAPVTKEEIKGVVIEMNPWKAPGVDGLHAAFYKMSWPIVGKTVCQMVLDVFNGSPMSEHLNRILIVLIPKVNSPENLSFVQ</sequence>
<protein>
    <submittedName>
        <fullName evidence="2">Uncharacterized protein</fullName>
    </submittedName>
</protein>
<feature type="region of interest" description="Disordered" evidence="1">
    <location>
        <begin position="346"/>
        <end position="386"/>
    </location>
</feature>
<feature type="compositionally biased region" description="Basic and acidic residues" evidence="1">
    <location>
        <begin position="39"/>
        <end position="72"/>
    </location>
</feature>
<feature type="compositionally biased region" description="Basic and acidic residues" evidence="1">
    <location>
        <begin position="1"/>
        <end position="10"/>
    </location>
</feature>
<dbReference type="SUPFAM" id="SSF56219">
    <property type="entry name" value="DNase I-like"/>
    <property type="match status" value="1"/>
</dbReference>
<dbReference type="Proteomes" id="UP000436088">
    <property type="component" value="Unassembled WGS sequence"/>
</dbReference>
<dbReference type="Gene3D" id="3.60.10.10">
    <property type="entry name" value="Endonuclease/exonuclease/phosphatase"/>
    <property type="match status" value="1"/>
</dbReference>
<comment type="caution">
    <text evidence="2">The sequence shown here is derived from an EMBL/GenBank/DDBJ whole genome shotgun (WGS) entry which is preliminary data.</text>
</comment>
<gene>
    <name evidence="2" type="ORF">F3Y22_tig00110299pilonHSYRG00108</name>
</gene>
<feature type="compositionally biased region" description="Polar residues" evidence="1">
    <location>
        <begin position="252"/>
        <end position="280"/>
    </location>
</feature>
<evidence type="ECO:0000313" key="2">
    <source>
        <dbReference type="EMBL" id="KAE8711271.1"/>
    </source>
</evidence>
<feature type="compositionally biased region" description="Polar residues" evidence="1">
    <location>
        <begin position="220"/>
        <end position="232"/>
    </location>
</feature>
<dbReference type="InterPro" id="IPR036691">
    <property type="entry name" value="Endo/exonu/phosph_ase_sf"/>
</dbReference>